<organism evidence="1 2">
    <name type="scientific">Maribacter litopenaei</name>
    <dbReference type="NCBI Taxonomy" id="2976127"/>
    <lineage>
        <taxon>Bacteria</taxon>
        <taxon>Pseudomonadati</taxon>
        <taxon>Bacteroidota</taxon>
        <taxon>Flavobacteriia</taxon>
        <taxon>Flavobacteriales</taxon>
        <taxon>Flavobacteriaceae</taxon>
        <taxon>Maribacter</taxon>
    </lineage>
</organism>
<sequence length="243" mass="27285">MDPDPNSSEWNNAQWIGGGDEDLVLYSHYLSVFKLEYGMQLNQKSKSTKASFVFGANDRRLMDKDKNIQGVASGKDESYIRFELDISEVDGSESGLAKFNVYRVGYAPEDSDEMPFRSYDIPLNLINQENKYQNHTFHMACNFGLFEVFLDGWEPANKISGNDDTNPPPRGRVGFNLNPVGKGNDYISFPMVADIGFYVGEGQQAYFSNLQIKNFRTPSNALFSEGLADTDSYNGIFKGSYGK</sequence>
<evidence type="ECO:0000313" key="2">
    <source>
        <dbReference type="Proteomes" id="UP001059209"/>
    </source>
</evidence>
<dbReference type="Proteomes" id="UP001059209">
    <property type="component" value="Chromosome"/>
</dbReference>
<evidence type="ECO:0000313" key="1">
    <source>
        <dbReference type="EMBL" id="UWX55539.1"/>
    </source>
</evidence>
<reference evidence="1" key="1">
    <citation type="submission" date="2022-09" db="EMBL/GenBank/DDBJ databases">
        <title>Maribacter litopenaei sp. nov., isolated from the intestinal tract of the Pacific White Shrimp, Litopenaeus vannamei.</title>
        <authorList>
            <person name="Kim S.Y."/>
            <person name="Hwang C.Y."/>
        </authorList>
    </citation>
    <scope>NUCLEOTIDE SEQUENCE</scope>
    <source>
        <strain evidence="1">HL-LV01</strain>
    </source>
</reference>
<keyword evidence="2" id="KW-1185">Reference proteome</keyword>
<protein>
    <submittedName>
        <fullName evidence="1">Uncharacterized protein</fullName>
    </submittedName>
</protein>
<proteinExistence type="predicted"/>
<dbReference type="EMBL" id="CP104205">
    <property type="protein sequence ID" value="UWX55539.1"/>
    <property type="molecule type" value="Genomic_DNA"/>
</dbReference>
<gene>
    <name evidence="1" type="ORF">NYZ99_03295</name>
</gene>
<accession>A0ABY5YA10</accession>
<dbReference type="RefSeq" id="WP_260573501.1">
    <property type="nucleotide sequence ID" value="NZ_CP104205.1"/>
</dbReference>
<name>A0ABY5YA10_9FLAO</name>